<comment type="similarity">
    <text evidence="1">Belongs to the eukaryotic ribosomal protein eL32 family.</text>
</comment>
<keyword evidence="6" id="KW-1185">Reference proteome</keyword>
<proteinExistence type="inferred from homology"/>
<dbReference type="GO" id="GO:0006412">
    <property type="term" value="P:translation"/>
    <property type="evidence" value="ECO:0007669"/>
    <property type="project" value="InterPro"/>
</dbReference>
<dbReference type="InterPro" id="IPR001515">
    <property type="entry name" value="Ribosomal_eL32"/>
</dbReference>
<dbReference type="SUPFAM" id="SSF52042">
    <property type="entry name" value="Ribosomal protein L32e"/>
    <property type="match status" value="1"/>
</dbReference>
<evidence type="ECO:0000256" key="1">
    <source>
        <dbReference type="ARBA" id="ARBA00008431"/>
    </source>
</evidence>
<dbReference type="InterPro" id="IPR036351">
    <property type="entry name" value="Ribosomal_eL32_sf"/>
</dbReference>
<name>A0A5N4C9W1_CAMDR</name>
<dbReference type="Pfam" id="PF01655">
    <property type="entry name" value="Ribosomal_L32e"/>
    <property type="match status" value="1"/>
</dbReference>
<dbReference type="SMART" id="SM01393">
    <property type="entry name" value="Ribosomal_L32e"/>
    <property type="match status" value="1"/>
</dbReference>
<evidence type="ECO:0000256" key="2">
    <source>
        <dbReference type="ARBA" id="ARBA00022980"/>
    </source>
</evidence>
<keyword evidence="2 5" id="KW-0689">Ribosomal protein</keyword>
<dbReference type="GO" id="GO:0022625">
    <property type="term" value="C:cytosolic large ribosomal subunit"/>
    <property type="evidence" value="ECO:0007669"/>
    <property type="project" value="TreeGrafter"/>
</dbReference>
<sequence>MVALKPLLKPQIIKKRTKKFIRHQSDRYVKIKQNWWEPRGTDNRARRRFKGQILMPGIGYGSNRKTEHMLPSGFRKFLVHSV</sequence>
<gene>
    <name evidence="5" type="ORF">Cadr_000027898</name>
</gene>
<comment type="caution">
    <text evidence="5">The sequence shown here is derived from an EMBL/GenBank/DDBJ whole genome shotgun (WGS) entry which is preliminary data.</text>
</comment>
<keyword evidence="3" id="KW-0687">Ribonucleoprotein</keyword>
<dbReference type="PANTHER" id="PTHR23413">
    <property type="entry name" value="60S RIBOSOMAL PROTEIN L32 AND DNA-DIRECTED RNA POLYMERASE II, SUBUNIT N"/>
    <property type="match status" value="1"/>
</dbReference>
<dbReference type="EMBL" id="JWIN03000032">
    <property type="protein sequence ID" value="KAB1255695.1"/>
    <property type="molecule type" value="Genomic_DNA"/>
</dbReference>
<dbReference type="Proteomes" id="UP000299084">
    <property type="component" value="Unassembled WGS sequence"/>
</dbReference>
<dbReference type="GO" id="GO:0003735">
    <property type="term" value="F:structural constituent of ribosome"/>
    <property type="evidence" value="ECO:0007669"/>
    <property type="project" value="InterPro"/>
</dbReference>
<accession>A0A5N4C9W1</accession>
<evidence type="ECO:0000256" key="3">
    <source>
        <dbReference type="ARBA" id="ARBA00023274"/>
    </source>
</evidence>
<dbReference type="AlphaFoldDB" id="A0A5N4C9W1"/>
<evidence type="ECO:0000313" key="5">
    <source>
        <dbReference type="EMBL" id="KAB1255695.1"/>
    </source>
</evidence>
<organism evidence="5 6">
    <name type="scientific">Camelus dromedarius</name>
    <name type="common">Dromedary</name>
    <name type="synonym">Arabian camel</name>
    <dbReference type="NCBI Taxonomy" id="9838"/>
    <lineage>
        <taxon>Eukaryota</taxon>
        <taxon>Metazoa</taxon>
        <taxon>Chordata</taxon>
        <taxon>Craniata</taxon>
        <taxon>Vertebrata</taxon>
        <taxon>Euteleostomi</taxon>
        <taxon>Mammalia</taxon>
        <taxon>Eutheria</taxon>
        <taxon>Laurasiatheria</taxon>
        <taxon>Artiodactyla</taxon>
        <taxon>Tylopoda</taxon>
        <taxon>Camelidae</taxon>
        <taxon>Camelus</taxon>
    </lineage>
</organism>
<reference evidence="5 6" key="1">
    <citation type="journal article" date="2019" name="Mol. Ecol. Resour.">
        <title>Improving Illumina assemblies with Hi-C and long reads: an example with the North African dromedary.</title>
        <authorList>
            <person name="Elbers J.P."/>
            <person name="Rogers M.F."/>
            <person name="Perelman P.L."/>
            <person name="Proskuryakova A.A."/>
            <person name="Serdyukova N.A."/>
            <person name="Johnson W.E."/>
            <person name="Horin P."/>
            <person name="Corander J."/>
            <person name="Murphy D."/>
            <person name="Burger P.A."/>
        </authorList>
    </citation>
    <scope>NUCLEOTIDE SEQUENCE [LARGE SCALE GENOMIC DNA]</scope>
    <source>
        <strain evidence="5">Drom800</strain>
        <tissue evidence="5">Blood</tissue>
    </source>
</reference>
<dbReference type="PANTHER" id="PTHR23413:SF1">
    <property type="entry name" value="RIBOSOMAL PROTEIN L32"/>
    <property type="match status" value="1"/>
</dbReference>
<evidence type="ECO:0000256" key="4">
    <source>
        <dbReference type="ARBA" id="ARBA00035335"/>
    </source>
</evidence>
<evidence type="ECO:0000313" key="6">
    <source>
        <dbReference type="Proteomes" id="UP000299084"/>
    </source>
</evidence>
<protein>
    <recommendedName>
        <fullName evidence="4">60S ribosomal protein L32</fullName>
    </recommendedName>
</protein>